<dbReference type="EMBL" id="JABFAF010000007">
    <property type="protein sequence ID" value="MBA0860266.1"/>
    <property type="molecule type" value="Genomic_DNA"/>
</dbReference>
<sequence>MQGVYHHFGGRAVTIRIAGGWVRTHRVHRRMIQLK</sequence>
<keyword evidence="2" id="KW-1185">Reference proteome</keyword>
<comment type="caution">
    <text evidence="1">The sequence shown here is derived from an EMBL/GenBank/DDBJ whole genome shotgun (WGS) entry which is preliminary data.</text>
</comment>
<accession>A0A7J9LNZ3</accession>
<name>A0A7J9LNZ3_GOSSC</name>
<proteinExistence type="predicted"/>
<evidence type="ECO:0000313" key="1">
    <source>
        <dbReference type="EMBL" id="MBA0860266.1"/>
    </source>
</evidence>
<reference evidence="1 2" key="1">
    <citation type="journal article" date="2019" name="Genome Biol. Evol.">
        <title>Insights into the evolution of the New World diploid cottons (Gossypium, subgenus Houzingenia) based on genome sequencing.</title>
        <authorList>
            <person name="Grover C.E."/>
            <person name="Arick M.A. 2nd"/>
            <person name="Thrash A."/>
            <person name="Conover J.L."/>
            <person name="Sanders W.S."/>
            <person name="Peterson D.G."/>
            <person name="Frelichowski J.E."/>
            <person name="Scheffler J.A."/>
            <person name="Scheffler B.E."/>
            <person name="Wendel J.F."/>
        </authorList>
    </citation>
    <scope>NUCLEOTIDE SEQUENCE [LARGE SCALE GENOMIC DNA]</scope>
    <source>
        <strain evidence="1">1</strain>
        <tissue evidence="1">Leaf</tissue>
    </source>
</reference>
<organism evidence="1 2">
    <name type="scientific">Gossypium schwendimanii</name>
    <name type="common">Cotton</name>
    <dbReference type="NCBI Taxonomy" id="34291"/>
    <lineage>
        <taxon>Eukaryota</taxon>
        <taxon>Viridiplantae</taxon>
        <taxon>Streptophyta</taxon>
        <taxon>Embryophyta</taxon>
        <taxon>Tracheophyta</taxon>
        <taxon>Spermatophyta</taxon>
        <taxon>Magnoliopsida</taxon>
        <taxon>eudicotyledons</taxon>
        <taxon>Gunneridae</taxon>
        <taxon>Pentapetalae</taxon>
        <taxon>rosids</taxon>
        <taxon>malvids</taxon>
        <taxon>Malvales</taxon>
        <taxon>Malvaceae</taxon>
        <taxon>Malvoideae</taxon>
        <taxon>Gossypium</taxon>
    </lineage>
</organism>
<gene>
    <name evidence="1" type="ORF">Goshw_015886</name>
</gene>
<dbReference type="Proteomes" id="UP000593576">
    <property type="component" value="Unassembled WGS sequence"/>
</dbReference>
<evidence type="ECO:0000313" key="2">
    <source>
        <dbReference type="Proteomes" id="UP000593576"/>
    </source>
</evidence>
<protein>
    <submittedName>
        <fullName evidence="1">Uncharacterized protein</fullName>
    </submittedName>
</protein>
<dbReference type="OrthoDB" id="1937047at2759"/>
<dbReference type="AlphaFoldDB" id="A0A7J9LNZ3"/>